<comment type="similarity">
    <text evidence="1">Belongs to the glycosyl hydrolase 25 family.</text>
</comment>
<dbReference type="InterPro" id="IPR017853">
    <property type="entry name" value="GH"/>
</dbReference>
<reference evidence="5 6" key="1">
    <citation type="submission" date="2020-08" db="EMBL/GenBank/DDBJ databases">
        <title>A Genomic Blueprint of the Chicken Gut Microbiome.</title>
        <authorList>
            <person name="Gilroy R."/>
            <person name="Ravi A."/>
            <person name="Getino M."/>
            <person name="Pursley I."/>
            <person name="Horton D.L."/>
            <person name="Alikhan N.-F."/>
            <person name="Baker D."/>
            <person name="Gharbi K."/>
            <person name="Hall N."/>
            <person name="Watson M."/>
            <person name="Adriaenssens E.M."/>
            <person name="Foster-Nyarko E."/>
            <person name="Jarju S."/>
            <person name="Secka A."/>
            <person name="Antonio M."/>
            <person name="Oren A."/>
            <person name="Chaudhuri R."/>
            <person name="La Ragione R.M."/>
            <person name="Hildebrand F."/>
            <person name="Pallen M.J."/>
        </authorList>
    </citation>
    <scope>NUCLEOTIDE SEQUENCE [LARGE SCALE GENOMIC DNA]</scope>
    <source>
        <strain evidence="5 6">Sa1BUA6</strain>
    </source>
</reference>
<comment type="caution">
    <text evidence="5">The sequence shown here is derived from an EMBL/GenBank/DDBJ whole genome shotgun (WGS) entry which is preliminary data.</text>
</comment>
<sequence>MQKHQIWSRYSKPLLVGFGFLVILVTIAMVYLYLMKTPSSHAADYPIQGFDVSHHQKEIQWQQIPPEKYRFVYLKATEGGDFKDTRFQENWLKARERGFLVGAYHFYRLCRDGSIQAQNFIDSVPNKPDALPPVIDLEYDSKCINTYSKEQLLNEIQVMHDALKKHYGKQPIFYISKAFYNIVLVGNFPDVPLWVREYKGLPDLKDQPAWLFWQHTSQGKIPGITTPVDLNVFYGSEQQWLEFLKKNAIAVPSSEEQAKYS</sequence>
<dbReference type="PANTHER" id="PTHR34135">
    <property type="entry name" value="LYSOZYME"/>
    <property type="match status" value="1"/>
</dbReference>
<dbReference type="GO" id="GO:0016787">
    <property type="term" value="F:hydrolase activity"/>
    <property type="evidence" value="ECO:0007669"/>
    <property type="project" value="UniProtKB-KW"/>
</dbReference>
<keyword evidence="4" id="KW-0812">Transmembrane</keyword>
<proteinExistence type="inferred from homology"/>
<accession>A0ABR8VXS7</accession>
<keyword evidence="6" id="KW-1185">Reference proteome</keyword>
<keyword evidence="4" id="KW-0472">Membrane</keyword>
<dbReference type="SMART" id="SM00641">
    <property type="entry name" value="Glyco_25"/>
    <property type="match status" value="1"/>
</dbReference>
<dbReference type="Pfam" id="PF01183">
    <property type="entry name" value="Glyco_hydro_25"/>
    <property type="match status" value="1"/>
</dbReference>
<dbReference type="EMBL" id="JACSPT010000009">
    <property type="protein sequence ID" value="MBD8009326.1"/>
    <property type="molecule type" value="Genomic_DNA"/>
</dbReference>
<dbReference type="Proteomes" id="UP000621930">
    <property type="component" value="Unassembled WGS sequence"/>
</dbReference>
<dbReference type="RefSeq" id="WP_144723528.1">
    <property type="nucleotide sequence ID" value="NZ_JACSPT010000009.1"/>
</dbReference>
<feature type="transmembrane region" description="Helical" evidence="4">
    <location>
        <begin position="12"/>
        <end position="34"/>
    </location>
</feature>
<keyword evidence="2 5" id="KW-0378">Hydrolase</keyword>
<dbReference type="PROSITE" id="PS51904">
    <property type="entry name" value="GLYCOSYL_HYDROL_F25_2"/>
    <property type="match status" value="1"/>
</dbReference>
<organism evidence="5 6">
    <name type="scientific">Acinetobacter pecorum</name>
    <dbReference type="NCBI Taxonomy" id="2762215"/>
    <lineage>
        <taxon>Bacteria</taxon>
        <taxon>Pseudomonadati</taxon>
        <taxon>Pseudomonadota</taxon>
        <taxon>Gammaproteobacteria</taxon>
        <taxon>Moraxellales</taxon>
        <taxon>Moraxellaceae</taxon>
        <taxon>Acinetobacter</taxon>
    </lineage>
</organism>
<evidence type="ECO:0000256" key="4">
    <source>
        <dbReference type="SAM" id="Phobius"/>
    </source>
</evidence>
<keyword evidence="4" id="KW-1133">Transmembrane helix</keyword>
<evidence type="ECO:0000313" key="5">
    <source>
        <dbReference type="EMBL" id="MBD8009326.1"/>
    </source>
</evidence>
<protein>
    <submittedName>
        <fullName evidence="5">Glycoside hydrolase family 25 protein</fullName>
    </submittedName>
</protein>
<evidence type="ECO:0000256" key="2">
    <source>
        <dbReference type="ARBA" id="ARBA00022801"/>
    </source>
</evidence>
<evidence type="ECO:0000256" key="1">
    <source>
        <dbReference type="ARBA" id="ARBA00010646"/>
    </source>
</evidence>
<dbReference type="Gene3D" id="3.20.20.80">
    <property type="entry name" value="Glycosidases"/>
    <property type="match status" value="1"/>
</dbReference>
<dbReference type="InterPro" id="IPR018077">
    <property type="entry name" value="Glyco_hydro_fam25_subgr"/>
</dbReference>
<name>A0ABR8VXS7_9GAMM</name>
<dbReference type="PANTHER" id="PTHR34135:SF2">
    <property type="entry name" value="LYSOZYME"/>
    <property type="match status" value="1"/>
</dbReference>
<gene>
    <name evidence="5" type="ORF">H9629_08230</name>
</gene>
<dbReference type="SUPFAM" id="SSF51445">
    <property type="entry name" value="(Trans)glycosidases"/>
    <property type="match status" value="1"/>
</dbReference>
<keyword evidence="3" id="KW-0326">Glycosidase</keyword>
<evidence type="ECO:0000313" key="6">
    <source>
        <dbReference type="Proteomes" id="UP000621930"/>
    </source>
</evidence>
<dbReference type="CDD" id="cd06413">
    <property type="entry name" value="GH25_muramidase_1"/>
    <property type="match status" value="1"/>
</dbReference>
<dbReference type="InterPro" id="IPR002053">
    <property type="entry name" value="Glyco_hydro_25"/>
</dbReference>
<evidence type="ECO:0000256" key="3">
    <source>
        <dbReference type="ARBA" id="ARBA00023295"/>
    </source>
</evidence>